<name>A0A7W2PYQ0_9PSED</name>
<dbReference type="InterPro" id="IPR011006">
    <property type="entry name" value="CheY-like_superfamily"/>
</dbReference>
<dbReference type="Gene3D" id="3.40.50.2300">
    <property type="match status" value="1"/>
</dbReference>
<evidence type="ECO:0000313" key="5">
    <source>
        <dbReference type="Proteomes" id="UP000541770"/>
    </source>
</evidence>
<organism evidence="4 5">
    <name type="scientific">Pseudomonas mosselii</name>
    <dbReference type="NCBI Taxonomy" id="78327"/>
    <lineage>
        <taxon>Bacteria</taxon>
        <taxon>Pseudomonadati</taxon>
        <taxon>Pseudomonadota</taxon>
        <taxon>Gammaproteobacteria</taxon>
        <taxon>Pseudomonadales</taxon>
        <taxon>Pseudomonadaceae</taxon>
        <taxon>Pseudomonas</taxon>
    </lineage>
</organism>
<feature type="modified residue" description="4-aspartylphosphate" evidence="2">
    <location>
        <position position="54"/>
    </location>
</feature>
<dbReference type="AlphaFoldDB" id="A0A7W2PYQ0"/>
<dbReference type="Pfam" id="PF00072">
    <property type="entry name" value="Response_reg"/>
    <property type="match status" value="1"/>
</dbReference>
<evidence type="ECO:0000259" key="3">
    <source>
        <dbReference type="PROSITE" id="PS50110"/>
    </source>
</evidence>
<dbReference type="PANTHER" id="PTHR44591:SF21">
    <property type="entry name" value="TWO-COMPONENT RESPONSE REGULATOR"/>
    <property type="match status" value="1"/>
</dbReference>
<keyword evidence="1 2" id="KW-0597">Phosphoprotein</keyword>
<evidence type="ECO:0000256" key="1">
    <source>
        <dbReference type="ARBA" id="ARBA00022553"/>
    </source>
</evidence>
<dbReference type="GO" id="GO:0000160">
    <property type="term" value="P:phosphorelay signal transduction system"/>
    <property type="evidence" value="ECO:0007669"/>
    <property type="project" value="InterPro"/>
</dbReference>
<dbReference type="InterPro" id="IPR001789">
    <property type="entry name" value="Sig_transdc_resp-reg_receiver"/>
</dbReference>
<dbReference type="Proteomes" id="UP000541770">
    <property type="component" value="Unassembled WGS sequence"/>
</dbReference>
<reference evidence="4 5" key="1">
    <citation type="submission" date="2020-07" db="EMBL/GenBank/DDBJ databases">
        <title>Diversity of carbapenemase encoding genes among Pseudomonas putida group clinical isolates in a tertiary Brazilian hospital.</title>
        <authorList>
            <person name="Alberto-Lei F."/>
            <person name="Nodari C.S."/>
            <person name="Streling A.P."/>
            <person name="Paulino J.T."/>
            <person name="Bessa-Neto F.O."/>
            <person name="Cayo R."/>
            <person name="Gales A.C."/>
        </authorList>
    </citation>
    <scope>NUCLEOTIDE SEQUENCE [LARGE SCALE GENOMIC DNA]</scope>
    <source>
        <strain evidence="4 5">14802</strain>
    </source>
</reference>
<dbReference type="SMART" id="SM00448">
    <property type="entry name" value="REC"/>
    <property type="match status" value="1"/>
</dbReference>
<dbReference type="PROSITE" id="PS50110">
    <property type="entry name" value="RESPONSE_REGULATORY"/>
    <property type="match status" value="1"/>
</dbReference>
<evidence type="ECO:0000256" key="2">
    <source>
        <dbReference type="PROSITE-ProRule" id="PRU00169"/>
    </source>
</evidence>
<dbReference type="EMBL" id="JACGDE010000007">
    <property type="protein sequence ID" value="MBA6065538.1"/>
    <property type="molecule type" value="Genomic_DNA"/>
</dbReference>
<sequence length="123" mass="13689">MRGRILVVEDDDILRWLMTEAVAHLGYDVIECANADDALQELQGHHRLALVITDVRMPGHMDGIDLAKSIWAGYPQLPVIIVSGLTVPAPGFLPANARFIRKPCTLDNLSRTMNELLHVQQPK</sequence>
<protein>
    <submittedName>
        <fullName evidence="4">Response regulator</fullName>
    </submittedName>
</protein>
<dbReference type="PANTHER" id="PTHR44591">
    <property type="entry name" value="STRESS RESPONSE REGULATOR PROTEIN 1"/>
    <property type="match status" value="1"/>
</dbReference>
<accession>A0A7W2PYQ0</accession>
<gene>
    <name evidence="4" type="ORF">H4C75_12265</name>
</gene>
<evidence type="ECO:0000313" key="4">
    <source>
        <dbReference type="EMBL" id="MBA6065538.1"/>
    </source>
</evidence>
<comment type="caution">
    <text evidence="4">The sequence shown here is derived from an EMBL/GenBank/DDBJ whole genome shotgun (WGS) entry which is preliminary data.</text>
</comment>
<dbReference type="SUPFAM" id="SSF52172">
    <property type="entry name" value="CheY-like"/>
    <property type="match status" value="1"/>
</dbReference>
<proteinExistence type="predicted"/>
<dbReference type="InterPro" id="IPR050595">
    <property type="entry name" value="Bact_response_regulator"/>
</dbReference>
<feature type="domain" description="Response regulatory" evidence="3">
    <location>
        <begin position="4"/>
        <end position="117"/>
    </location>
</feature>